<accession>A0A0D7AXS9</accession>
<protein>
    <recommendedName>
        <fullName evidence="9">DUF829-domain-containing protein</fullName>
    </recommendedName>
</protein>
<gene>
    <name evidence="7" type="ORF">CYLTODRAFT_459295</name>
</gene>
<evidence type="ECO:0000256" key="6">
    <source>
        <dbReference type="ARBA" id="ARBA00034303"/>
    </source>
</evidence>
<evidence type="ECO:0000256" key="5">
    <source>
        <dbReference type="ARBA" id="ARBA00023242"/>
    </source>
</evidence>
<dbReference type="AlphaFoldDB" id="A0A0D7AXS9"/>
<keyword evidence="3" id="KW-1133">Transmembrane helix</keyword>
<dbReference type="OrthoDB" id="77878at2759"/>
<evidence type="ECO:0008006" key="9">
    <source>
        <dbReference type="Google" id="ProtNLM"/>
    </source>
</evidence>
<dbReference type="Proteomes" id="UP000054007">
    <property type="component" value="Unassembled WGS sequence"/>
</dbReference>
<evidence type="ECO:0000256" key="3">
    <source>
        <dbReference type="ARBA" id="ARBA00022989"/>
    </source>
</evidence>
<sequence>MRRRGLCLNHRATDPDIIIIFGWLGGSLRHVQRYTRPYEKLYPHATQIIVTNPAKFWWITEAQRRKVLRPAVDLLLTLGCTGSTSESTLPTDQRPRILTHAFSNGGSYSLAMLGSMLSIPATAAKESSEPSALILDSTPGLVTLKQAMTAFGMSIRSSMSIIVAFGVWLRWQFQRKPDPARLKEWLLLPSPLPWLKRDSPRLYVYSKPDTILDWKQVQAHAKTCREQLGYPVEDLVFEDTQHVAHARMHPDEYWEAVDRTWKAALRKDRSL</sequence>
<evidence type="ECO:0000313" key="8">
    <source>
        <dbReference type="Proteomes" id="UP000054007"/>
    </source>
</evidence>
<comment type="subcellular location">
    <subcellularLocation>
        <location evidence="6">Nucleus outer membrane</location>
        <topology evidence="6">Single-pass membrane protein</topology>
    </subcellularLocation>
</comment>
<dbReference type="GO" id="GO:0005640">
    <property type="term" value="C:nuclear outer membrane"/>
    <property type="evidence" value="ECO:0007669"/>
    <property type="project" value="UniProtKB-SubCell"/>
</dbReference>
<keyword evidence="5" id="KW-0539">Nucleus</keyword>
<evidence type="ECO:0000256" key="2">
    <source>
        <dbReference type="ARBA" id="ARBA00022692"/>
    </source>
</evidence>
<dbReference type="InterPro" id="IPR029058">
    <property type="entry name" value="AB_hydrolase_fold"/>
</dbReference>
<keyword evidence="8" id="KW-1185">Reference proteome</keyword>
<dbReference type="Pfam" id="PF05705">
    <property type="entry name" value="DUF829"/>
    <property type="match status" value="1"/>
</dbReference>
<dbReference type="PANTHER" id="PTHR12265">
    <property type="entry name" value="TRANSMEMBRANE PROTEIN 53"/>
    <property type="match status" value="1"/>
</dbReference>
<organism evidence="7 8">
    <name type="scientific">Cylindrobasidium torrendii FP15055 ss-10</name>
    <dbReference type="NCBI Taxonomy" id="1314674"/>
    <lineage>
        <taxon>Eukaryota</taxon>
        <taxon>Fungi</taxon>
        <taxon>Dikarya</taxon>
        <taxon>Basidiomycota</taxon>
        <taxon>Agaricomycotina</taxon>
        <taxon>Agaricomycetes</taxon>
        <taxon>Agaricomycetidae</taxon>
        <taxon>Agaricales</taxon>
        <taxon>Marasmiineae</taxon>
        <taxon>Physalacriaceae</taxon>
        <taxon>Cylindrobasidium</taxon>
    </lineage>
</organism>
<name>A0A0D7AXS9_9AGAR</name>
<dbReference type="Gene3D" id="3.40.50.1820">
    <property type="entry name" value="alpha/beta hydrolase"/>
    <property type="match status" value="1"/>
</dbReference>
<reference evidence="7 8" key="1">
    <citation type="journal article" date="2015" name="Fungal Genet. Biol.">
        <title>Evolution of novel wood decay mechanisms in Agaricales revealed by the genome sequences of Fistulina hepatica and Cylindrobasidium torrendii.</title>
        <authorList>
            <person name="Floudas D."/>
            <person name="Held B.W."/>
            <person name="Riley R."/>
            <person name="Nagy L.G."/>
            <person name="Koehler G."/>
            <person name="Ransdell A.S."/>
            <person name="Younus H."/>
            <person name="Chow J."/>
            <person name="Chiniquy J."/>
            <person name="Lipzen A."/>
            <person name="Tritt A."/>
            <person name="Sun H."/>
            <person name="Haridas S."/>
            <person name="LaButti K."/>
            <person name="Ohm R.A."/>
            <person name="Kues U."/>
            <person name="Blanchette R.A."/>
            <person name="Grigoriev I.V."/>
            <person name="Minto R.E."/>
            <person name="Hibbett D.S."/>
        </authorList>
    </citation>
    <scope>NUCLEOTIDE SEQUENCE [LARGE SCALE GENOMIC DNA]</scope>
    <source>
        <strain evidence="7 8">FP15055 ss-10</strain>
    </source>
</reference>
<keyword evidence="2" id="KW-0812">Transmembrane</keyword>
<keyword evidence="4" id="KW-0472">Membrane</keyword>
<evidence type="ECO:0000256" key="1">
    <source>
        <dbReference type="ARBA" id="ARBA00007387"/>
    </source>
</evidence>
<dbReference type="InterPro" id="IPR008547">
    <property type="entry name" value="DUF829_TMEM53"/>
</dbReference>
<dbReference type="EMBL" id="KN880826">
    <property type="protein sequence ID" value="KIY62086.1"/>
    <property type="molecule type" value="Genomic_DNA"/>
</dbReference>
<dbReference type="PANTHER" id="PTHR12265:SF30">
    <property type="entry name" value="TRANSMEMBRANE PROTEIN 53"/>
    <property type="match status" value="1"/>
</dbReference>
<proteinExistence type="inferred from homology"/>
<evidence type="ECO:0000256" key="4">
    <source>
        <dbReference type="ARBA" id="ARBA00023136"/>
    </source>
</evidence>
<dbReference type="SUPFAM" id="SSF53474">
    <property type="entry name" value="alpha/beta-Hydrolases"/>
    <property type="match status" value="1"/>
</dbReference>
<comment type="similarity">
    <text evidence="1">Belongs to the TMEM53 family.</text>
</comment>
<evidence type="ECO:0000313" key="7">
    <source>
        <dbReference type="EMBL" id="KIY62086.1"/>
    </source>
</evidence>